<dbReference type="Proteomes" id="UP001566132">
    <property type="component" value="Unassembled WGS sequence"/>
</dbReference>
<dbReference type="AlphaFoldDB" id="A0ABD1E7N2"/>
<evidence type="ECO:0000256" key="3">
    <source>
        <dbReference type="ARBA" id="ARBA00060902"/>
    </source>
</evidence>
<feature type="signal peptide" evidence="4">
    <location>
        <begin position="1"/>
        <end position="18"/>
    </location>
</feature>
<protein>
    <submittedName>
        <fullName evidence="5">Uncharacterized protein</fullName>
    </submittedName>
</protein>
<name>A0ABD1E7N2_HYPHA</name>
<evidence type="ECO:0000313" key="6">
    <source>
        <dbReference type="Proteomes" id="UP001566132"/>
    </source>
</evidence>
<feature type="chain" id="PRO_5044834989" evidence="4">
    <location>
        <begin position="19"/>
        <end position="244"/>
    </location>
</feature>
<dbReference type="FunFam" id="3.15.10.30:FF:000001">
    <property type="entry name" value="Takeout-like protein 1"/>
    <property type="match status" value="1"/>
</dbReference>
<evidence type="ECO:0000256" key="2">
    <source>
        <dbReference type="ARBA" id="ARBA00023108"/>
    </source>
</evidence>
<keyword evidence="2" id="KW-0090">Biological rhythms</keyword>
<sequence length="244" mass="28055">MWKVILSCLLIFIQDASTKGLPSFIKLCHRNDPNLLKCIVENLEIIRPKMKNGIPELFIPPMNPLVIPQATLNSGANFKATFKDILMYHADEFKLEDFTVDLNNYHIEIKMMFPELRIKSDYNIKGRLLVLNLDGKGPADGNYTNVQCYVALKGNPFNKKGKEYVRWEKEKIDINIGKINLIFERLFGDNTALNDQTNRVINQNIDGIIEELEPVIQEVVSNFVFNLINRLFAKYSISELFPST</sequence>
<dbReference type="PANTHER" id="PTHR11008">
    <property type="entry name" value="PROTEIN TAKEOUT-LIKE PROTEIN"/>
    <property type="match status" value="1"/>
</dbReference>
<evidence type="ECO:0000256" key="4">
    <source>
        <dbReference type="SAM" id="SignalP"/>
    </source>
</evidence>
<organism evidence="5 6">
    <name type="scientific">Hypothenemus hampei</name>
    <name type="common">Coffee berry borer</name>
    <dbReference type="NCBI Taxonomy" id="57062"/>
    <lineage>
        <taxon>Eukaryota</taxon>
        <taxon>Metazoa</taxon>
        <taxon>Ecdysozoa</taxon>
        <taxon>Arthropoda</taxon>
        <taxon>Hexapoda</taxon>
        <taxon>Insecta</taxon>
        <taxon>Pterygota</taxon>
        <taxon>Neoptera</taxon>
        <taxon>Endopterygota</taxon>
        <taxon>Coleoptera</taxon>
        <taxon>Polyphaga</taxon>
        <taxon>Cucujiformia</taxon>
        <taxon>Curculionidae</taxon>
        <taxon>Scolytinae</taxon>
        <taxon>Hypothenemus</taxon>
    </lineage>
</organism>
<dbReference type="InterPro" id="IPR010562">
    <property type="entry name" value="Haemolymph_juvenile_hormone-bd"/>
</dbReference>
<dbReference type="PANTHER" id="PTHR11008:SF14">
    <property type="entry name" value="CIRCADIAN CLOCK-CONTROLLED PROTEIN-LIKE PROTEIN"/>
    <property type="match status" value="1"/>
</dbReference>
<keyword evidence="6" id="KW-1185">Reference proteome</keyword>
<dbReference type="GO" id="GO:0007623">
    <property type="term" value="P:circadian rhythm"/>
    <property type="evidence" value="ECO:0007669"/>
    <property type="project" value="UniProtKB-ARBA"/>
</dbReference>
<proteinExistence type="inferred from homology"/>
<gene>
    <name evidence="5" type="ORF">ABEB36_013243</name>
</gene>
<dbReference type="InterPro" id="IPR038606">
    <property type="entry name" value="To_sf"/>
</dbReference>
<reference evidence="5 6" key="1">
    <citation type="submission" date="2024-05" db="EMBL/GenBank/DDBJ databases">
        <title>Genetic variation in Jamaican populations of the coffee berry borer (Hypothenemus hampei).</title>
        <authorList>
            <person name="Errbii M."/>
            <person name="Myrie A."/>
        </authorList>
    </citation>
    <scope>NUCLEOTIDE SEQUENCE [LARGE SCALE GENOMIC DNA]</scope>
    <source>
        <strain evidence="5">JA-Hopewell-2020-01-JO</strain>
        <tissue evidence="5">Whole body</tissue>
    </source>
</reference>
<evidence type="ECO:0000256" key="1">
    <source>
        <dbReference type="ARBA" id="ARBA00022729"/>
    </source>
</evidence>
<comment type="similarity">
    <text evidence="3">Belongs to the TO family.</text>
</comment>
<comment type="caution">
    <text evidence="5">The sequence shown here is derived from an EMBL/GenBank/DDBJ whole genome shotgun (WGS) entry which is preliminary data.</text>
</comment>
<dbReference type="Gene3D" id="3.15.10.30">
    <property type="entry name" value="Haemolymph juvenile hormone binding protein"/>
    <property type="match status" value="1"/>
</dbReference>
<evidence type="ECO:0000313" key="5">
    <source>
        <dbReference type="EMBL" id="KAL1490573.1"/>
    </source>
</evidence>
<dbReference type="SMART" id="SM00700">
    <property type="entry name" value="JHBP"/>
    <property type="match status" value="1"/>
</dbReference>
<dbReference type="EMBL" id="JBDJPC010000010">
    <property type="protein sequence ID" value="KAL1490573.1"/>
    <property type="molecule type" value="Genomic_DNA"/>
</dbReference>
<dbReference type="Pfam" id="PF06585">
    <property type="entry name" value="JHBP"/>
    <property type="match status" value="1"/>
</dbReference>
<accession>A0ABD1E7N2</accession>
<keyword evidence="1 4" id="KW-0732">Signal</keyword>